<protein>
    <submittedName>
        <fullName evidence="1">Uncharacterized protein</fullName>
    </submittedName>
</protein>
<name>A0ABN9VVZ6_9DINO</name>
<reference evidence="1" key="1">
    <citation type="submission" date="2023-10" db="EMBL/GenBank/DDBJ databases">
        <authorList>
            <person name="Chen Y."/>
            <person name="Shah S."/>
            <person name="Dougan E. K."/>
            <person name="Thang M."/>
            <person name="Chan C."/>
        </authorList>
    </citation>
    <scope>NUCLEOTIDE SEQUENCE [LARGE SCALE GENOMIC DNA]</scope>
</reference>
<dbReference type="Proteomes" id="UP001189429">
    <property type="component" value="Unassembled WGS sequence"/>
</dbReference>
<evidence type="ECO:0000313" key="2">
    <source>
        <dbReference type="Proteomes" id="UP001189429"/>
    </source>
</evidence>
<dbReference type="EMBL" id="CAUYUJ010017708">
    <property type="protein sequence ID" value="CAK0877159.1"/>
    <property type="molecule type" value="Genomic_DNA"/>
</dbReference>
<keyword evidence="2" id="KW-1185">Reference proteome</keyword>
<gene>
    <name evidence="1" type="ORF">PCOR1329_LOCUS61297</name>
</gene>
<proteinExistence type="predicted"/>
<organism evidence="1 2">
    <name type="scientific">Prorocentrum cordatum</name>
    <dbReference type="NCBI Taxonomy" id="2364126"/>
    <lineage>
        <taxon>Eukaryota</taxon>
        <taxon>Sar</taxon>
        <taxon>Alveolata</taxon>
        <taxon>Dinophyceae</taxon>
        <taxon>Prorocentrales</taxon>
        <taxon>Prorocentraceae</taxon>
        <taxon>Prorocentrum</taxon>
    </lineage>
</organism>
<evidence type="ECO:0000313" key="1">
    <source>
        <dbReference type="EMBL" id="CAK0877159.1"/>
    </source>
</evidence>
<comment type="caution">
    <text evidence="1">The sequence shown here is derived from an EMBL/GenBank/DDBJ whole genome shotgun (WGS) entry which is preliminary data.</text>
</comment>
<sequence length="148" mass="15257">MLTMLALSLFQESGEHFGFNARQGIASDFRASMWRTSSEIANQLRSALRKLLTAGLVAMAARRPVLLALCLAAAAAWLLGGALAPADVAQPQGFVAHSPALRAGGRGALANARSAPAGPAVVLQAAAWAPHRRCSRSTSTARPSIGAS</sequence>
<accession>A0ABN9VVZ6</accession>